<dbReference type="AlphaFoldDB" id="A0A815A779"/>
<proteinExistence type="inferred from homology"/>
<dbReference type="InterPro" id="IPR044666">
    <property type="entry name" value="Cyclophilin_A-like"/>
</dbReference>
<evidence type="ECO:0000256" key="5">
    <source>
        <dbReference type="ARBA" id="ARBA00007930"/>
    </source>
</evidence>
<dbReference type="Gene3D" id="3.30.40.10">
    <property type="entry name" value="Zinc/RING finger domain, C3HC4 (zinc finger)"/>
    <property type="match status" value="2"/>
</dbReference>
<dbReference type="PROSITE" id="PS00170">
    <property type="entry name" value="CSA_PPIASE_1"/>
    <property type="match status" value="1"/>
</dbReference>
<dbReference type="Pfam" id="PF04641">
    <property type="entry name" value="Rtf2"/>
    <property type="match status" value="1"/>
</dbReference>
<dbReference type="PRINTS" id="PR00153">
    <property type="entry name" value="CSAPPISMRASE"/>
</dbReference>
<feature type="domain" description="U-box" evidence="13">
    <location>
        <begin position="86"/>
        <end position="159"/>
    </location>
</feature>
<dbReference type="SUPFAM" id="SSF50891">
    <property type="entry name" value="Cyclophilin-like"/>
    <property type="match status" value="1"/>
</dbReference>
<dbReference type="FunFam" id="2.40.100.10:FF:000014">
    <property type="entry name" value="Peptidyl-prolyl cis-trans isomerase cyp65"/>
    <property type="match status" value="1"/>
</dbReference>
<keyword evidence="6" id="KW-0808">Transferase</keyword>
<comment type="caution">
    <text evidence="14">The sequence shown here is derived from an EMBL/GenBank/DDBJ whole genome shotgun (WGS) entry which is preliminary data.</text>
</comment>
<dbReference type="PROSITE" id="PS50072">
    <property type="entry name" value="CSA_PPIASE_2"/>
    <property type="match status" value="1"/>
</dbReference>
<dbReference type="PROSITE" id="PS51698">
    <property type="entry name" value="U_BOX"/>
    <property type="match status" value="1"/>
</dbReference>
<dbReference type="FunFam" id="3.30.40.10:FF:000079">
    <property type="entry name" value="Peptidyl-prolyl cis-trans isomerase 2"/>
    <property type="match status" value="1"/>
</dbReference>
<evidence type="ECO:0000259" key="13">
    <source>
        <dbReference type="PROSITE" id="PS51698"/>
    </source>
</evidence>
<dbReference type="OrthoDB" id="30774at2759"/>
<accession>A0A815A779</accession>
<feature type="domain" description="PPIase cyclophilin-type" evidence="12">
    <location>
        <begin position="347"/>
        <end position="493"/>
    </location>
</feature>
<evidence type="ECO:0000256" key="10">
    <source>
        <dbReference type="ARBA" id="ARBA00023242"/>
    </source>
</evidence>
<evidence type="ECO:0000256" key="4">
    <source>
        <dbReference type="ARBA" id="ARBA00004123"/>
    </source>
</evidence>
<dbReference type="InterPro" id="IPR020892">
    <property type="entry name" value="Cyclophilin-type_PPIase_CS"/>
</dbReference>
<sequence length="601" mass="67686">MGDYSKAFPCCQRAVDIGQRSLPADDTDLLSDSIYKALNFLNKIELYSLTMGKKQHQQDKLYLTTTEWKNSFGGFKGATKANADFRRLPFNCCSISFLPVENPYCTPDGVIYDITSIVPFLKKFGRHPVTGEKLEAKQLVKLNFHKNAKDEIHCPITFKVLTESSHIVAIRPSGNVYSYDAIERLNIKTNTFTDLLTNEPFTRDDIITIQDPKNLDKFNIQSFAHLKNEWKLDDEDEKARRNDSNYFLKYINNETAATLEQMKSGPSKEFLEKSETSIYSSKQIKSSQQQLDQTNMATYSTGRLSSAFTSTSMDPVTNMEAAVRDENEIRYTRIKNGKKKGYARLVTNVGVINIELDCDLCPQTCDNFIKHCADKYYVGSKFHRSIKNFIIQGGDPTGTGSGGKSIWGKPFRDECNSKLQHTGRGMLSMANSGPHTNKSQFFFTYRSCKSLNGKHTVFGRIVGGIDTLSTMEAIPTDAKDRPQSDIIIEDTIVFVNPYDEVDAQLKSERERQDKREAEEQRVNSTVRSVKSTAVATTTKSSTDPPANQVFRSGVGKYIPNQVYSSAKQVASTTDEDNEYIQKKKRKLAATSSGGTLNFNQW</sequence>
<gene>
    <name evidence="14" type="ORF">VCS650_LOCUS28465</name>
</gene>
<evidence type="ECO:0000256" key="7">
    <source>
        <dbReference type="ARBA" id="ARBA00022786"/>
    </source>
</evidence>
<dbReference type="PANTHER" id="PTHR45625">
    <property type="entry name" value="PEPTIDYL-PROLYL CIS-TRANS ISOMERASE-RELATED"/>
    <property type="match status" value="1"/>
</dbReference>
<dbReference type="CDD" id="cd01923">
    <property type="entry name" value="cyclophilin_RING"/>
    <property type="match status" value="1"/>
</dbReference>
<feature type="compositionally biased region" description="Low complexity" evidence="11">
    <location>
        <begin position="524"/>
        <end position="542"/>
    </location>
</feature>
<evidence type="ECO:0000313" key="14">
    <source>
        <dbReference type="EMBL" id="CAF1253472.1"/>
    </source>
</evidence>
<evidence type="ECO:0000256" key="3">
    <source>
        <dbReference type="ARBA" id="ARBA00003697"/>
    </source>
</evidence>
<keyword evidence="10" id="KW-0539">Nucleus</keyword>
<comment type="subcellular location">
    <subcellularLocation>
        <location evidence="4">Nucleus</location>
    </subcellularLocation>
</comment>
<dbReference type="GO" id="GO:0071013">
    <property type="term" value="C:catalytic step 2 spliceosome"/>
    <property type="evidence" value="ECO:0007669"/>
    <property type="project" value="TreeGrafter"/>
</dbReference>
<evidence type="ECO:0000256" key="1">
    <source>
        <dbReference type="ARBA" id="ARBA00000900"/>
    </source>
</evidence>
<dbReference type="InterPro" id="IPR029000">
    <property type="entry name" value="Cyclophilin-like_dom_sf"/>
</dbReference>
<comment type="catalytic activity">
    <reaction evidence="2">
        <text>[protein]-peptidylproline (omega=180) = [protein]-peptidylproline (omega=0)</text>
        <dbReference type="Rhea" id="RHEA:16237"/>
        <dbReference type="Rhea" id="RHEA-COMP:10747"/>
        <dbReference type="Rhea" id="RHEA-COMP:10748"/>
        <dbReference type="ChEBI" id="CHEBI:83833"/>
        <dbReference type="ChEBI" id="CHEBI:83834"/>
        <dbReference type="EC" id="5.2.1.8"/>
    </reaction>
</comment>
<comment type="catalytic activity">
    <reaction evidence="1">
        <text>S-ubiquitinyl-[E2 ubiquitin-conjugating enzyme]-L-cysteine + [acceptor protein]-L-lysine = [E2 ubiquitin-conjugating enzyme]-L-cysteine + N(6)-ubiquitinyl-[acceptor protein]-L-lysine.</text>
        <dbReference type="EC" id="2.3.2.27"/>
    </reaction>
</comment>
<keyword evidence="9" id="KW-0413">Isomerase</keyword>
<dbReference type="Pfam" id="PF00160">
    <property type="entry name" value="Pro_isomerase"/>
    <property type="match status" value="1"/>
</dbReference>
<evidence type="ECO:0000256" key="2">
    <source>
        <dbReference type="ARBA" id="ARBA00000971"/>
    </source>
</evidence>
<keyword evidence="8" id="KW-0697">Rotamase</keyword>
<dbReference type="Gene3D" id="2.40.100.10">
    <property type="entry name" value="Cyclophilin-like"/>
    <property type="match status" value="1"/>
</dbReference>
<dbReference type="SMART" id="SM00504">
    <property type="entry name" value="Ubox"/>
    <property type="match status" value="1"/>
</dbReference>
<feature type="region of interest" description="Disordered" evidence="11">
    <location>
        <begin position="507"/>
        <end position="548"/>
    </location>
</feature>
<dbReference type="PANTHER" id="PTHR45625:SF1">
    <property type="entry name" value="RING-TYPE E3 UBIQUITIN-PROTEIN LIGASE PPIL2"/>
    <property type="match status" value="1"/>
</dbReference>
<evidence type="ECO:0000313" key="15">
    <source>
        <dbReference type="Proteomes" id="UP000663891"/>
    </source>
</evidence>
<evidence type="ECO:0008006" key="16">
    <source>
        <dbReference type="Google" id="ProtNLM"/>
    </source>
</evidence>
<dbReference type="Proteomes" id="UP000663891">
    <property type="component" value="Unassembled WGS sequence"/>
</dbReference>
<dbReference type="GO" id="GO:0061630">
    <property type="term" value="F:ubiquitin protein ligase activity"/>
    <property type="evidence" value="ECO:0007669"/>
    <property type="project" value="UniProtKB-EC"/>
</dbReference>
<comment type="function">
    <text evidence="3">May catalyze the cis-trans isomerization of proline imidic peptide bonds in oligopeptides thereby assisting the folding of proteins. May also function as a chaperone, playing a role in intracellular transport of proteins. May also have a protein ubiquitin ligase activity acting as an E3 ubiquitin protein ligase or as a ubiquitin-ubiquitin ligase promoting elongation of ubiquitin chains on proteins.</text>
</comment>
<keyword evidence="7" id="KW-0833">Ubl conjugation pathway</keyword>
<evidence type="ECO:0000256" key="6">
    <source>
        <dbReference type="ARBA" id="ARBA00022679"/>
    </source>
</evidence>
<feature type="compositionally biased region" description="Basic and acidic residues" evidence="11">
    <location>
        <begin position="507"/>
        <end position="521"/>
    </location>
</feature>
<comment type="similarity">
    <text evidence="5">Belongs to the cyclophilin-type PPIase family. PPIL2 subfamily.</text>
</comment>
<name>A0A815A779_9BILA</name>
<dbReference type="GO" id="GO:0000209">
    <property type="term" value="P:protein polyubiquitination"/>
    <property type="evidence" value="ECO:0007669"/>
    <property type="project" value="TreeGrafter"/>
</dbReference>
<dbReference type="InterPro" id="IPR003613">
    <property type="entry name" value="Ubox_domain"/>
</dbReference>
<dbReference type="GO" id="GO:0006457">
    <property type="term" value="P:protein folding"/>
    <property type="evidence" value="ECO:0007669"/>
    <property type="project" value="InterPro"/>
</dbReference>
<organism evidence="14 15">
    <name type="scientific">Adineta steineri</name>
    <dbReference type="NCBI Taxonomy" id="433720"/>
    <lineage>
        <taxon>Eukaryota</taxon>
        <taxon>Metazoa</taxon>
        <taxon>Spiralia</taxon>
        <taxon>Gnathifera</taxon>
        <taxon>Rotifera</taxon>
        <taxon>Eurotatoria</taxon>
        <taxon>Bdelloidea</taxon>
        <taxon>Adinetida</taxon>
        <taxon>Adinetidae</taxon>
        <taxon>Adineta</taxon>
    </lineage>
</organism>
<evidence type="ECO:0000256" key="8">
    <source>
        <dbReference type="ARBA" id="ARBA00023110"/>
    </source>
</evidence>
<dbReference type="InterPro" id="IPR026951">
    <property type="entry name" value="PPIL2_U-box_dom"/>
</dbReference>
<dbReference type="SUPFAM" id="SSF57850">
    <property type="entry name" value="RING/U-box"/>
    <property type="match status" value="1"/>
</dbReference>
<evidence type="ECO:0000256" key="11">
    <source>
        <dbReference type="SAM" id="MobiDB-lite"/>
    </source>
</evidence>
<dbReference type="CDD" id="cd16663">
    <property type="entry name" value="RING-Ubox_PPIL2"/>
    <property type="match status" value="1"/>
</dbReference>
<dbReference type="EMBL" id="CAJNON010000421">
    <property type="protein sequence ID" value="CAF1253472.1"/>
    <property type="molecule type" value="Genomic_DNA"/>
</dbReference>
<dbReference type="InterPro" id="IPR013083">
    <property type="entry name" value="Znf_RING/FYVE/PHD"/>
</dbReference>
<evidence type="ECO:0000256" key="9">
    <source>
        <dbReference type="ARBA" id="ARBA00023235"/>
    </source>
</evidence>
<dbReference type="InterPro" id="IPR002130">
    <property type="entry name" value="Cyclophilin-type_PPIase_dom"/>
</dbReference>
<reference evidence="14" key="1">
    <citation type="submission" date="2021-02" db="EMBL/GenBank/DDBJ databases">
        <authorList>
            <person name="Nowell W R."/>
        </authorList>
    </citation>
    <scope>NUCLEOTIDE SEQUENCE</scope>
</reference>
<dbReference type="GO" id="GO:0003755">
    <property type="term" value="F:peptidyl-prolyl cis-trans isomerase activity"/>
    <property type="evidence" value="ECO:0007669"/>
    <property type="project" value="UniProtKB-KW"/>
</dbReference>
<evidence type="ECO:0000259" key="12">
    <source>
        <dbReference type="PROSITE" id="PS50072"/>
    </source>
</evidence>
<protein>
    <recommendedName>
        <fullName evidence="16">RING-type E3 ubiquitin transferase</fullName>
    </recommendedName>
</protein>